<dbReference type="RefSeq" id="XP_659193.1">
    <property type="nucleotide sequence ID" value="XM_654101.1"/>
</dbReference>
<reference evidence="3" key="2">
    <citation type="journal article" date="2009" name="Fungal Genet. Biol.">
        <title>The 2008 update of the Aspergillus nidulans genome annotation: a community effort.</title>
        <authorList>
            <person name="Wortman J.R."/>
            <person name="Gilsenan J.M."/>
            <person name="Joardar V."/>
            <person name="Deegan J."/>
            <person name="Clutterbuck J."/>
            <person name="Andersen M.R."/>
            <person name="Archer D."/>
            <person name="Bencina M."/>
            <person name="Braus G."/>
            <person name="Coutinho P."/>
            <person name="von Dohren H."/>
            <person name="Doonan J."/>
            <person name="Driessen A.J."/>
            <person name="Durek P."/>
            <person name="Espeso E."/>
            <person name="Fekete E."/>
            <person name="Flipphi M."/>
            <person name="Estrada C.G."/>
            <person name="Geysens S."/>
            <person name="Goldman G."/>
            <person name="de Groot P.W."/>
            <person name="Hansen K."/>
            <person name="Harris S.D."/>
            <person name="Heinekamp T."/>
            <person name="Helmstaedt K."/>
            <person name="Henrissat B."/>
            <person name="Hofmann G."/>
            <person name="Homan T."/>
            <person name="Horio T."/>
            <person name="Horiuchi H."/>
            <person name="James S."/>
            <person name="Jones M."/>
            <person name="Karaffa L."/>
            <person name="Karanyi Z."/>
            <person name="Kato M."/>
            <person name="Keller N."/>
            <person name="Kelly D.E."/>
            <person name="Kiel J.A."/>
            <person name="Kim J.M."/>
            <person name="van der Klei I.J."/>
            <person name="Klis F.M."/>
            <person name="Kovalchuk A."/>
            <person name="Krasevec N."/>
            <person name="Kubicek C.P."/>
            <person name="Liu B."/>
            <person name="Maccabe A."/>
            <person name="Meyer V."/>
            <person name="Mirabito P."/>
            <person name="Miskei M."/>
            <person name="Mos M."/>
            <person name="Mullins J."/>
            <person name="Nelson D.R."/>
            <person name="Nielsen J."/>
            <person name="Oakley B.R."/>
            <person name="Osmani S.A."/>
            <person name="Pakula T."/>
            <person name="Paszewski A."/>
            <person name="Paulsen I."/>
            <person name="Pilsyk S."/>
            <person name="Pocsi I."/>
            <person name="Punt P.J."/>
            <person name="Ram A.F."/>
            <person name="Ren Q."/>
            <person name="Robellet X."/>
            <person name="Robson G."/>
            <person name="Seiboth B."/>
            <person name="van Solingen P."/>
            <person name="Specht T."/>
            <person name="Sun J."/>
            <person name="Taheri-Talesh N."/>
            <person name="Takeshita N."/>
            <person name="Ussery D."/>
            <person name="vanKuyk P.A."/>
            <person name="Visser H."/>
            <person name="van de Vondervoort P.J."/>
            <person name="de Vries R.P."/>
            <person name="Walton J."/>
            <person name="Xiang X."/>
            <person name="Xiong Y."/>
            <person name="Zeng A.P."/>
            <person name="Brandt B.W."/>
            <person name="Cornell M.J."/>
            <person name="van den Hondel C.A."/>
            <person name="Visser J."/>
            <person name="Oliver S.G."/>
            <person name="Turner G."/>
        </authorList>
    </citation>
    <scope>GENOME REANNOTATION</scope>
    <source>
        <strain evidence="3">FGSC A4 / ATCC 38163 / CBS 112.46 / NRRL 194 / M139</strain>
    </source>
</reference>
<feature type="compositionally biased region" description="Acidic residues" evidence="1">
    <location>
        <begin position="778"/>
        <end position="788"/>
    </location>
</feature>
<dbReference type="Proteomes" id="UP000000560">
    <property type="component" value="Chromosome VII"/>
</dbReference>
<dbReference type="eggNOG" id="ENOG502S31X">
    <property type="taxonomic scope" value="Eukaryota"/>
</dbReference>
<sequence>MPPMPSEEYRSRYRLTEDLKIKFLGPLEPEKWPTHWPEARRRLFHDIVKLGDSKFGTFECTYSSEKPWRAQIKRRAAKLAYLASRCCDEGKNEPSWRASLEHEVLYRFTVEVSCPTCRARLWRSEIEAAIESSDSQALSLDERRKHRMPCRCPEGFGTTDFHGVNMIFSDRAETSIHYQPPLPIRSRSKGYKKYEQPDRVYGLIETQNIKTLLDSPYQRTTDSQVKQLRDLLEVSPFKGDRKPLLFPFLLLEAKSATVGDSAGVEMQSAFTIHRLLKVQDELRAATRVDSMWATGPLVWFFGWHGQDWYVKGSFIDYTSGTPHRYCIVDLWQGNISQQSRALQLLLVVDYIFDWARDIYRPCIIRELSILAAREMQPCDPDIFSTVDRSQSQIASELPGFSWSQESDSLYVSTTGLESGLGDTHPLSGVVRDASNIETRFLSLHITEANMDELWVSLPAHLRESATTFVDTLRPSLDSSWRVTRKTLFSIQAAWTRNVNAPEFAGGSNTDIASDEIFFTNIVILFHMTDDWTLVRQLTYLAISEGALQVLLLRHSLPGLLRDLEAQNPIIDDSSIEPFIKSIRRQTIASSLTAAVSMLCISSSFTRGPGRIPGKWLLSKAKNIYAGFVFDNSPSTLEIVASFHETREKLIVNYFDDPYLVYSRTRTFLSADSPEQGLWPRLDSICQDKHGCALVESLNLPDNSTGAGARFCVFIISKYDFDRSDVDTATIVRGLAEGDSLGLLLEWLEDLGSQSGRAGWSGGGPGETPDSPIMISSSEESEGDPIEED</sequence>
<accession>Q5BCZ1</accession>
<name>Q5BCZ1_EMENI</name>
<dbReference type="STRING" id="227321.Q5BCZ1"/>
<dbReference type="OMA" id="VNMIFSD"/>
<dbReference type="InParanoid" id="Q5BCZ1"/>
<dbReference type="HOGENOM" id="CLU_005168_1_0_1"/>
<accession>C8VN82</accession>
<feature type="region of interest" description="Disordered" evidence="1">
    <location>
        <begin position="755"/>
        <end position="788"/>
    </location>
</feature>
<evidence type="ECO:0000313" key="2">
    <source>
        <dbReference type="EMBL" id="CBF85171.1"/>
    </source>
</evidence>
<dbReference type="OrthoDB" id="3538597at2759"/>
<evidence type="ECO:0000313" key="3">
    <source>
        <dbReference type="Proteomes" id="UP000000560"/>
    </source>
</evidence>
<dbReference type="KEGG" id="ani:ANIA_01589"/>
<evidence type="ECO:0000256" key="1">
    <source>
        <dbReference type="SAM" id="MobiDB-lite"/>
    </source>
</evidence>
<dbReference type="GeneID" id="2875230"/>
<dbReference type="EMBL" id="BN001307">
    <property type="protein sequence ID" value="CBF85171.1"/>
    <property type="molecule type" value="Genomic_DNA"/>
</dbReference>
<proteinExistence type="predicted"/>
<gene>
    <name evidence="2" type="ORF">ANIA_01589</name>
</gene>
<organism evidence="2 3">
    <name type="scientific">Emericella nidulans (strain FGSC A4 / ATCC 38163 / CBS 112.46 / NRRL 194 / M139)</name>
    <name type="common">Aspergillus nidulans</name>
    <dbReference type="NCBI Taxonomy" id="227321"/>
    <lineage>
        <taxon>Eukaryota</taxon>
        <taxon>Fungi</taxon>
        <taxon>Dikarya</taxon>
        <taxon>Ascomycota</taxon>
        <taxon>Pezizomycotina</taxon>
        <taxon>Eurotiomycetes</taxon>
        <taxon>Eurotiomycetidae</taxon>
        <taxon>Eurotiales</taxon>
        <taxon>Aspergillaceae</taxon>
        <taxon>Aspergillus</taxon>
        <taxon>Aspergillus subgen. Nidulantes</taxon>
    </lineage>
</organism>
<reference evidence="3" key="1">
    <citation type="journal article" date="2005" name="Nature">
        <title>Sequencing of Aspergillus nidulans and comparative analysis with A. fumigatus and A. oryzae.</title>
        <authorList>
            <person name="Galagan J.E."/>
            <person name="Calvo S.E."/>
            <person name="Cuomo C."/>
            <person name="Ma L.J."/>
            <person name="Wortman J.R."/>
            <person name="Batzoglou S."/>
            <person name="Lee S.I."/>
            <person name="Basturkmen M."/>
            <person name="Spevak C.C."/>
            <person name="Clutterbuck J."/>
            <person name="Kapitonov V."/>
            <person name="Jurka J."/>
            <person name="Scazzocchio C."/>
            <person name="Farman M."/>
            <person name="Butler J."/>
            <person name="Purcell S."/>
            <person name="Harris S."/>
            <person name="Braus G.H."/>
            <person name="Draht O."/>
            <person name="Busch S."/>
            <person name="D'Enfert C."/>
            <person name="Bouchier C."/>
            <person name="Goldman G.H."/>
            <person name="Bell-Pedersen D."/>
            <person name="Griffiths-Jones S."/>
            <person name="Doonan J.H."/>
            <person name="Yu J."/>
            <person name="Vienken K."/>
            <person name="Pain A."/>
            <person name="Freitag M."/>
            <person name="Selker E.U."/>
            <person name="Archer D.B."/>
            <person name="Penalva M.A."/>
            <person name="Oakley B.R."/>
            <person name="Momany M."/>
            <person name="Tanaka T."/>
            <person name="Kumagai T."/>
            <person name="Asai K."/>
            <person name="Machida M."/>
            <person name="Nierman W.C."/>
            <person name="Denning D.W."/>
            <person name="Caddick M."/>
            <person name="Hynes M."/>
            <person name="Paoletti M."/>
            <person name="Fischer R."/>
            <person name="Miller B."/>
            <person name="Dyer P."/>
            <person name="Sachs M.S."/>
            <person name="Osmani S.A."/>
            <person name="Birren B.W."/>
        </authorList>
    </citation>
    <scope>NUCLEOTIDE SEQUENCE [LARGE SCALE GENOMIC DNA]</scope>
    <source>
        <strain evidence="3">FGSC A4 / ATCC 38163 / CBS 112.46 / NRRL 194 / M139</strain>
    </source>
</reference>
<protein>
    <submittedName>
        <fullName evidence="2">Uncharacterized protein</fullName>
    </submittedName>
</protein>
<keyword evidence="3" id="KW-1185">Reference proteome</keyword>
<dbReference type="AlphaFoldDB" id="Q5BCZ1"/>